<evidence type="ECO:0000256" key="1">
    <source>
        <dbReference type="SAM" id="Phobius"/>
    </source>
</evidence>
<dbReference type="AlphaFoldDB" id="A0A379C4J1"/>
<evidence type="ECO:0000313" key="4">
    <source>
        <dbReference type="Proteomes" id="UP000255517"/>
    </source>
</evidence>
<dbReference type="RefSeq" id="WP_019034920.1">
    <property type="nucleotide sequence ID" value="NZ_UGSZ01000001.1"/>
</dbReference>
<sequence>MNKDKIKINKILKFISVFLILIVLIITNLFFGNPISKTIVNINANKYIAENYKGLDLKTNKVIYNFKDGYYDINLQDKNSIDSNFTLSFDSFGRLKFDTYGDRISNTYRRFLYSLNNYGKKLEKKNNLSYEISLYPTEESDLESKLSLDQKFLIENFPADVEVNSITYSKKPNIEEAIKILQNTQKIMDTTDLKVTKYSIIMIPQENKKKDGQAESWKNSLSIFDIPDYIIRDNKINELEKLYKIQSETVKK</sequence>
<name>A0A379C4J1_9FIRM</name>
<evidence type="ECO:0000313" key="3">
    <source>
        <dbReference type="EMBL" id="SUB57252.1"/>
    </source>
</evidence>
<organism evidence="3 4">
    <name type="scientific">Peptoniphilus lacrimalis</name>
    <dbReference type="NCBI Taxonomy" id="33031"/>
    <lineage>
        <taxon>Bacteria</taxon>
        <taxon>Bacillati</taxon>
        <taxon>Bacillota</taxon>
        <taxon>Tissierellia</taxon>
        <taxon>Tissierellales</taxon>
        <taxon>Peptoniphilaceae</taxon>
        <taxon>Peptoniphilus</taxon>
    </lineage>
</organism>
<proteinExistence type="predicted"/>
<reference evidence="3 4" key="1">
    <citation type="submission" date="2018-06" db="EMBL/GenBank/DDBJ databases">
        <authorList>
            <consortium name="Pathogen Informatics"/>
            <person name="Doyle S."/>
        </authorList>
    </citation>
    <scope>NUCLEOTIDE SEQUENCE [LARGE SCALE GENOMIC DNA]</scope>
    <source>
        <strain evidence="3 4">NCTC13149</strain>
    </source>
</reference>
<evidence type="ECO:0000259" key="2">
    <source>
        <dbReference type="Pfam" id="PF25425"/>
    </source>
</evidence>
<feature type="transmembrane region" description="Helical" evidence="1">
    <location>
        <begin position="12"/>
        <end position="31"/>
    </location>
</feature>
<accession>A0A379C4J1</accession>
<dbReference type="EMBL" id="UGSZ01000001">
    <property type="protein sequence ID" value="SUB57252.1"/>
    <property type="molecule type" value="Genomic_DNA"/>
</dbReference>
<gene>
    <name evidence="3" type="ORF">NCTC13149_01087</name>
</gene>
<dbReference type="Pfam" id="PF25425">
    <property type="entry name" value="YfjL_N"/>
    <property type="match status" value="1"/>
</dbReference>
<keyword evidence="1" id="KW-1133">Transmembrane helix</keyword>
<protein>
    <recommendedName>
        <fullName evidence="2">YfjL-like N-terminal domain-containing protein</fullName>
    </recommendedName>
</protein>
<dbReference type="Proteomes" id="UP000255517">
    <property type="component" value="Unassembled WGS sequence"/>
</dbReference>
<dbReference type="InterPro" id="IPR057359">
    <property type="entry name" value="YfjL_N"/>
</dbReference>
<feature type="domain" description="YfjL-like N-terminal" evidence="2">
    <location>
        <begin position="11"/>
        <end position="92"/>
    </location>
</feature>
<keyword evidence="1" id="KW-0472">Membrane</keyword>
<dbReference type="STRING" id="1122949.GCA_000378725_01195"/>
<dbReference type="OrthoDB" id="2088234at2"/>
<keyword evidence="1" id="KW-0812">Transmembrane</keyword>